<dbReference type="EMBL" id="HE796683">
    <property type="protein sequence ID" value="CCH00519.1"/>
    <property type="molecule type" value="Genomic_DNA"/>
</dbReference>
<dbReference type="InterPro" id="IPR038766">
    <property type="entry name" value="Membrane_comp_ABC_pdt"/>
</dbReference>
<feature type="transmembrane region" description="Helical" evidence="6">
    <location>
        <begin position="780"/>
        <end position="804"/>
    </location>
</feature>
<feature type="transmembrane region" description="Helical" evidence="6">
    <location>
        <begin position="35"/>
        <end position="56"/>
    </location>
</feature>
<evidence type="ECO:0000256" key="5">
    <source>
        <dbReference type="ARBA" id="ARBA00023136"/>
    </source>
</evidence>
<feature type="transmembrane region" description="Helical" evidence="6">
    <location>
        <begin position="318"/>
        <end position="347"/>
    </location>
</feature>
<evidence type="ECO:0000256" key="6">
    <source>
        <dbReference type="SAM" id="Phobius"/>
    </source>
</evidence>
<name>I0K8R6_9BACT</name>
<evidence type="ECO:0000256" key="4">
    <source>
        <dbReference type="ARBA" id="ARBA00022989"/>
    </source>
</evidence>
<keyword evidence="4 6" id="KW-1133">Transmembrane helix</keyword>
<evidence type="ECO:0000256" key="2">
    <source>
        <dbReference type="ARBA" id="ARBA00022475"/>
    </source>
</evidence>
<accession>I0K8R6</accession>
<keyword evidence="5 6" id="KW-0472">Membrane</keyword>
<feature type="transmembrane region" description="Helical" evidence="6">
    <location>
        <begin position="735"/>
        <end position="759"/>
    </location>
</feature>
<keyword evidence="3 6" id="KW-0812">Transmembrane</keyword>
<dbReference type="PANTHER" id="PTHR30287:SF1">
    <property type="entry name" value="INNER MEMBRANE PROTEIN"/>
    <property type="match status" value="1"/>
</dbReference>
<dbReference type="KEGG" id="fae:FAES_2510"/>
<keyword evidence="2" id="KW-1003">Cell membrane</keyword>
<dbReference type="eggNOG" id="COG3127">
    <property type="taxonomic scope" value="Bacteria"/>
</dbReference>
<feature type="transmembrane region" description="Helical" evidence="6">
    <location>
        <begin position="438"/>
        <end position="464"/>
    </location>
</feature>
<proteinExistence type="predicted"/>
<sequence length="860" mass="93716">MTTNDAKLNAPNPFHLMSFILNMAWRDSRRSRQRLLLFISAIVLGIAALVAINSFGDNLARSIDEQAQELLGADLTVTANQRPTQKTLNLLQGIGNERSSETAFASMVLFPRSGGVRLAQVKALEGRFPYYGTWEVEPAAAVAQFRQTNTPRVALVDDALLVQFGANVGDSVRVGEVSFLVAGRVLKTPGATAATAAVAPTVFVPATYLNQTNLLQKGSRVNYKFYYKFAKGTDVPALIKRLEPTLDKAGLTTDTVAERKRQTGRAFTDLNRFLNLVAFIALLLGCVGVASAVQLYVREKITSVAILRTLGASGWQSFLIFLTQTALMGLFGAVLGAAVGSVVQWLLPVVFGSFLPVAVTTTLSWSSILQGVATGLLIALLFAALPLLLIRNVSPLRTLRSSYDADISGRDPLQAVVVVLIGVFVTGFAWWQTHDWKLALGFAGGIALSFGILAGMGQLLMAAVRRFFPTGWSFVWRQSLANLYRPQNQTLILLISIGLGAFLITTLYLTQTLLLGRVQFSASGGEGGAPRPNMVLFDIQREQTAGVRQLVQQSGLPVVQQVPIVTMRLESINGRGLAQIRKDTALHIPEWALNREYRVTYRDSLIESEKLSSGKPQALANGMPAVTFEDDFMKRLHLKLGDKLVFNVQGAPVETVVGGTRTVDWNRVQTNFLVVFPNGVLEQAPQFSVLMTRVPDTQTSARFQRALVSQFPNVSAIDLGLILKTLDDILDKISFVIQFMALFSIVTGLVVLGSSVVISKYQRMQESVLLRTLGANRQQILYITLIEYGLLGGLASLSGIALSVLGTWGLARYVFEMPYAPSGWPMLIVVVVVTTLTMLIGLLNSRDVLTRPPLEVLRAE</sequence>
<keyword evidence="10" id="KW-1185">Reference proteome</keyword>
<evidence type="ECO:0000259" key="7">
    <source>
        <dbReference type="Pfam" id="PF02687"/>
    </source>
</evidence>
<gene>
    <name evidence="9" type="ORF">FAES_2510</name>
</gene>
<feature type="transmembrane region" description="Helical" evidence="6">
    <location>
        <begin position="411"/>
        <end position="432"/>
    </location>
</feature>
<evidence type="ECO:0000256" key="3">
    <source>
        <dbReference type="ARBA" id="ARBA00022692"/>
    </source>
</evidence>
<dbReference type="PATRIC" id="fig|1166018.3.peg.4273"/>
<evidence type="ECO:0008006" key="11">
    <source>
        <dbReference type="Google" id="ProtNLM"/>
    </source>
</evidence>
<feature type="domain" description="MacB-like periplasmic core" evidence="8">
    <location>
        <begin position="36"/>
        <end position="243"/>
    </location>
</feature>
<evidence type="ECO:0000313" key="10">
    <source>
        <dbReference type="Proteomes" id="UP000011058"/>
    </source>
</evidence>
<reference evidence="9 10" key="1">
    <citation type="journal article" date="2012" name="J. Bacteriol.">
        <title>Genome Sequence of Fibrella aestuarina BUZ 2T, a Filamentous Marine Bacterium.</title>
        <authorList>
            <person name="Filippini M."/>
            <person name="Qi W."/>
            <person name="Blom J."/>
            <person name="Goesmann A."/>
            <person name="Smits T.H."/>
            <person name="Bagheri H.C."/>
        </authorList>
    </citation>
    <scope>NUCLEOTIDE SEQUENCE [LARGE SCALE GENOMIC DNA]</scope>
    <source>
        <strain evidence="10">BUZ 2T</strain>
    </source>
</reference>
<dbReference type="Pfam" id="PF12704">
    <property type="entry name" value="MacB_PCD"/>
    <property type="match status" value="1"/>
</dbReference>
<dbReference type="InterPro" id="IPR025857">
    <property type="entry name" value="MacB_PCD"/>
</dbReference>
<evidence type="ECO:0000313" key="9">
    <source>
        <dbReference type="EMBL" id="CCH00519.1"/>
    </source>
</evidence>
<evidence type="ECO:0000259" key="8">
    <source>
        <dbReference type="Pfam" id="PF12704"/>
    </source>
</evidence>
<dbReference type="AlphaFoldDB" id="I0K8R6"/>
<feature type="transmembrane region" description="Helical" evidence="6">
    <location>
        <begin position="273"/>
        <end position="297"/>
    </location>
</feature>
<feature type="transmembrane region" description="Helical" evidence="6">
    <location>
        <begin position="491"/>
        <end position="509"/>
    </location>
</feature>
<feature type="domain" description="ABC3 transporter permease C-terminal" evidence="7">
    <location>
        <begin position="276"/>
        <end position="395"/>
    </location>
</feature>
<dbReference type="Pfam" id="PF02687">
    <property type="entry name" value="FtsX"/>
    <property type="match status" value="2"/>
</dbReference>
<organism evidence="9 10">
    <name type="scientific">Fibrella aestuarina BUZ 2</name>
    <dbReference type="NCBI Taxonomy" id="1166018"/>
    <lineage>
        <taxon>Bacteria</taxon>
        <taxon>Pseudomonadati</taxon>
        <taxon>Bacteroidota</taxon>
        <taxon>Cytophagia</taxon>
        <taxon>Cytophagales</taxon>
        <taxon>Spirosomataceae</taxon>
        <taxon>Fibrella</taxon>
    </lineage>
</organism>
<comment type="subcellular location">
    <subcellularLocation>
        <location evidence="1">Cell membrane</location>
        <topology evidence="1">Multi-pass membrane protein</topology>
    </subcellularLocation>
</comment>
<feature type="transmembrane region" description="Helical" evidence="6">
    <location>
        <begin position="367"/>
        <end position="390"/>
    </location>
</feature>
<dbReference type="PANTHER" id="PTHR30287">
    <property type="entry name" value="MEMBRANE COMPONENT OF PREDICTED ABC SUPERFAMILY METABOLITE UPTAKE TRANSPORTER"/>
    <property type="match status" value="1"/>
</dbReference>
<dbReference type="GO" id="GO:0005886">
    <property type="term" value="C:plasma membrane"/>
    <property type="evidence" value="ECO:0007669"/>
    <property type="project" value="UniProtKB-SubCell"/>
</dbReference>
<dbReference type="InterPro" id="IPR003838">
    <property type="entry name" value="ABC3_permease_C"/>
</dbReference>
<dbReference type="HOGENOM" id="CLU_009475_3_0_10"/>
<dbReference type="Proteomes" id="UP000011058">
    <property type="component" value="Chromosome"/>
</dbReference>
<dbReference type="STRING" id="1166018.FAES_2510"/>
<evidence type="ECO:0000256" key="1">
    <source>
        <dbReference type="ARBA" id="ARBA00004651"/>
    </source>
</evidence>
<feature type="transmembrane region" description="Helical" evidence="6">
    <location>
        <begin position="824"/>
        <end position="843"/>
    </location>
</feature>
<protein>
    <recommendedName>
        <fullName evidence="11">ABC3 transporter permease protein domain-containing protein</fullName>
    </recommendedName>
</protein>
<feature type="domain" description="ABC3 transporter permease C-terminal" evidence="7">
    <location>
        <begin position="739"/>
        <end position="853"/>
    </location>
</feature>